<keyword evidence="4" id="KW-1185">Reference proteome</keyword>
<sequence length="312" mass="33481">MAQNEPTVAVTRRNFTTEYHHDTYKRLQARLPNAAASGKSVLLTGAGKGIGISIALAFARAGPRVIFLCGRTRATLEETRAKILKESPTIRAEVIVVDIGKGVAECLQALAAARNLDSGRSVDILINNAAYLASARVVGDDDSLAHVQEQFEANWKHHEVNVKGSLALGTAFLRNCVPSNPVIINISSGAAVLDYVPGIGCYASSKLATFKMYSDLSFEETARGSRIFHLHPGSVQTAMSAPGASSPDTAELSADFAVWLTSPEAQFLQNRLIYANGDVDELLAKKPIIVSRDYLKIGVTGWDSTAYYVADV</sequence>
<dbReference type="SUPFAM" id="SSF51735">
    <property type="entry name" value="NAD(P)-binding Rossmann-fold domains"/>
    <property type="match status" value="1"/>
</dbReference>
<dbReference type="PRINTS" id="PR00081">
    <property type="entry name" value="GDHRDH"/>
</dbReference>
<evidence type="ECO:0000256" key="2">
    <source>
        <dbReference type="ARBA" id="ARBA00023002"/>
    </source>
</evidence>
<dbReference type="InterPro" id="IPR002347">
    <property type="entry name" value="SDR_fam"/>
</dbReference>
<evidence type="ECO:0000313" key="4">
    <source>
        <dbReference type="Proteomes" id="UP001610444"/>
    </source>
</evidence>
<dbReference type="PANTHER" id="PTHR42901">
    <property type="entry name" value="ALCOHOL DEHYDROGENASE"/>
    <property type="match status" value="1"/>
</dbReference>
<evidence type="ECO:0000313" key="3">
    <source>
        <dbReference type="EMBL" id="KAL2837383.1"/>
    </source>
</evidence>
<accession>A0ABR4JBD8</accession>
<protein>
    <recommendedName>
        <fullName evidence="5">NAD(P)-binding protein</fullName>
    </recommendedName>
</protein>
<dbReference type="RefSeq" id="XP_070892518.1">
    <property type="nucleotide sequence ID" value="XM_071047364.1"/>
</dbReference>
<dbReference type="InterPro" id="IPR036291">
    <property type="entry name" value="NAD(P)-bd_dom_sf"/>
</dbReference>
<evidence type="ECO:0000256" key="1">
    <source>
        <dbReference type="ARBA" id="ARBA00006484"/>
    </source>
</evidence>
<evidence type="ECO:0008006" key="5">
    <source>
        <dbReference type="Google" id="ProtNLM"/>
    </source>
</evidence>
<dbReference type="GeneID" id="98162528"/>
<proteinExistence type="inferred from homology"/>
<dbReference type="PANTHER" id="PTHR42901:SF1">
    <property type="entry name" value="ALCOHOL DEHYDROGENASE"/>
    <property type="match status" value="1"/>
</dbReference>
<dbReference type="EMBL" id="JBFXLR010000098">
    <property type="protein sequence ID" value="KAL2837383.1"/>
    <property type="molecule type" value="Genomic_DNA"/>
</dbReference>
<keyword evidence="2" id="KW-0560">Oxidoreductase</keyword>
<name>A0ABR4JBD8_9EURO</name>
<dbReference type="Pfam" id="PF00106">
    <property type="entry name" value="adh_short"/>
    <property type="match status" value="1"/>
</dbReference>
<comment type="similarity">
    <text evidence="1">Belongs to the short-chain dehydrogenases/reductases (SDR) family.</text>
</comment>
<comment type="caution">
    <text evidence="3">The sequence shown here is derived from an EMBL/GenBank/DDBJ whole genome shotgun (WGS) entry which is preliminary data.</text>
</comment>
<reference evidence="3 4" key="1">
    <citation type="submission" date="2024-07" db="EMBL/GenBank/DDBJ databases">
        <title>Section-level genome sequencing and comparative genomics of Aspergillus sections Usti and Cavernicolus.</title>
        <authorList>
            <consortium name="Lawrence Berkeley National Laboratory"/>
            <person name="Nybo J.L."/>
            <person name="Vesth T.C."/>
            <person name="Theobald S."/>
            <person name="Frisvad J.C."/>
            <person name="Larsen T.O."/>
            <person name="Kjaerboelling I."/>
            <person name="Rothschild-Mancinelli K."/>
            <person name="Lyhne E.K."/>
            <person name="Kogle M.E."/>
            <person name="Barry K."/>
            <person name="Clum A."/>
            <person name="Na H."/>
            <person name="Ledsgaard L."/>
            <person name="Lin J."/>
            <person name="Lipzen A."/>
            <person name="Kuo A."/>
            <person name="Riley R."/>
            <person name="Mondo S."/>
            <person name="LaButti K."/>
            <person name="Haridas S."/>
            <person name="Pangalinan J."/>
            <person name="Salamov A.A."/>
            <person name="Simmons B.A."/>
            <person name="Magnuson J.K."/>
            <person name="Chen J."/>
            <person name="Drula E."/>
            <person name="Henrissat B."/>
            <person name="Wiebenga A."/>
            <person name="Lubbers R.J."/>
            <person name="Gomes A.C."/>
            <person name="Macurrencykelacurrency M.R."/>
            <person name="Stajich J."/>
            <person name="Grigoriev I.V."/>
            <person name="Mortensen U.H."/>
            <person name="De vries R.P."/>
            <person name="Baker S.E."/>
            <person name="Andersen M.R."/>
        </authorList>
    </citation>
    <scope>NUCLEOTIDE SEQUENCE [LARGE SCALE GENOMIC DNA]</scope>
    <source>
        <strain evidence="3 4">CBS 756.74</strain>
    </source>
</reference>
<organism evidence="3 4">
    <name type="scientific">Aspergillus pseudodeflectus</name>
    <dbReference type="NCBI Taxonomy" id="176178"/>
    <lineage>
        <taxon>Eukaryota</taxon>
        <taxon>Fungi</taxon>
        <taxon>Dikarya</taxon>
        <taxon>Ascomycota</taxon>
        <taxon>Pezizomycotina</taxon>
        <taxon>Eurotiomycetes</taxon>
        <taxon>Eurotiomycetidae</taxon>
        <taxon>Eurotiales</taxon>
        <taxon>Aspergillaceae</taxon>
        <taxon>Aspergillus</taxon>
        <taxon>Aspergillus subgen. Nidulantes</taxon>
    </lineage>
</organism>
<dbReference type="CDD" id="cd05233">
    <property type="entry name" value="SDR_c"/>
    <property type="match status" value="1"/>
</dbReference>
<dbReference type="Proteomes" id="UP001610444">
    <property type="component" value="Unassembled WGS sequence"/>
</dbReference>
<gene>
    <name evidence="3" type="ORF">BJX68DRAFT_273100</name>
</gene>
<dbReference type="Gene3D" id="3.40.50.720">
    <property type="entry name" value="NAD(P)-binding Rossmann-like Domain"/>
    <property type="match status" value="1"/>
</dbReference>